<dbReference type="InterPro" id="IPR005545">
    <property type="entry name" value="YCII"/>
</dbReference>
<evidence type="ECO:0000313" key="3">
    <source>
        <dbReference type="EMBL" id="SDP48695.1"/>
    </source>
</evidence>
<evidence type="ECO:0000259" key="2">
    <source>
        <dbReference type="Pfam" id="PF03795"/>
    </source>
</evidence>
<reference evidence="4" key="1">
    <citation type="submission" date="2016-10" db="EMBL/GenBank/DDBJ databases">
        <authorList>
            <person name="Varghese N."/>
            <person name="Submissions S."/>
        </authorList>
    </citation>
    <scope>NUCLEOTIDE SEQUENCE [LARGE SCALE GENOMIC DNA]</scope>
    <source>
        <strain evidence="4">DSM 22329</strain>
    </source>
</reference>
<feature type="domain" description="YCII-related" evidence="2">
    <location>
        <begin position="14"/>
        <end position="96"/>
    </location>
</feature>
<dbReference type="EMBL" id="LT629711">
    <property type="protein sequence ID" value="SDP48695.1"/>
    <property type="molecule type" value="Genomic_DNA"/>
</dbReference>
<keyword evidence="4" id="KW-1185">Reference proteome</keyword>
<name>A0A1H0T4E8_9MICO</name>
<dbReference type="STRING" id="443156.SAMN04489867_2631"/>
<dbReference type="OrthoDB" id="668782at2"/>
<evidence type="ECO:0000256" key="1">
    <source>
        <dbReference type="ARBA" id="ARBA00007689"/>
    </source>
</evidence>
<dbReference type="AlphaFoldDB" id="A0A1H0T4E8"/>
<comment type="similarity">
    <text evidence="1">Belongs to the YciI family.</text>
</comment>
<organism evidence="3 4">
    <name type="scientific">Pedococcus dokdonensis</name>
    <dbReference type="NCBI Taxonomy" id="443156"/>
    <lineage>
        <taxon>Bacteria</taxon>
        <taxon>Bacillati</taxon>
        <taxon>Actinomycetota</taxon>
        <taxon>Actinomycetes</taxon>
        <taxon>Micrococcales</taxon>
        <taxon>Intrasporangiaceae</taxon>
        <taxon>Pedococcus</taxon>
    </lineage>
</organism>
<sequence>MTQYLILLPSSEPRYAARTEQEAQELNQAHGEFAGLLAERGHKLLGGAQLSPSAETRVARGSGLDQVTLTEGPYAESAEQVGGYYLVETDDVDDLGQVCGRLTATPFHPAIEIRPTLGM</sequence>
<dbReference type="PANTHER" id="PTHR35174">
    <property type="entry name" value="BLL7171 PROTEIN-RELATED"/>
    <property type="match status" value="1"/>
</dbReference>
<gene>
    <name evidence="3" type="ORF">SAMN04489867_2631</name>
</gene>
<dbReference type="RefSeq" id="WP_157693041.1">
    <property type="nucleotide sequence ID" value="NZ_LT629711.1"/>
</dbReference>
<dbReference type="InterPro" id="IPR011008">
    <property type="entry name" value="Dimeric_a/b-barrel"/>
</dbReference>
<proteinExistence type="inferred from homology"/>
<protein>
    <submittedName>
        <fullName evidence="3">Uncharacterized conserved protein</fullName>
    </submittedName>
</protein>
<evidence type="ECO:0000313" key="4">
    <source>
        <dbReference type="Proteomes" id="UP000199077"/>
    </source>
</evidence>
<dbReference type="SUPFAM" id="SSF54909">
    <property type="entry name" value="Dimeric alpha+beta barrel"/>
    <property type="match status" value="1"/>
</dbReference>
<accession>A0A1H0T4E8</accession>
<dbReference type="Pfam" id="PF03795">
    <property type="entry name" value="YCII"/>
    <property type="match status" value="1"/>
</dbReference>
<dbReference type="PANTHER" id="PTHR35174:SF3">
    <property type="entry name" value="BLL7171 PROTEIN"/>
    <property type="match status" value="1"/>
</dbReference>
<dbReference type="Proteomes" id="UP000199077">
    <property type="component" value="Chromosome I"/>
</dbReference>
<dbReference type="Gene3D" id="3.30.70.1060">
    <property type="entry name" value="Dimeric alpha+beta barrel"/>
    <property type="match status" value="1"/>
</dbReference>